<accession>A0A2P2P286</accession>
<proteinExistence type="predicted"/>
<organism evidence="1">
    <name type="scientific">Rhizophora mucronata</name>
    <name type="common">Asiatic mangrove</name>
    <dbReference type="NCBI Taxonomy" id="61149"/>
    <lineage>
        <taxon>Eukaryota</taxon>
        <taxon>Viridiplantae</taxon>
        <taxon>Streptophyta</taxon>
        <taxon>Embryophyta</taxon>
        <taxon>Tracheophyta</taxon>
        <taxon>Spermatophyta</taxon>
        <taxon>Magnoliopsida</taxon>
        <taxon>eudicotyledons</taxon>
        <taxon>Gunneridae</taxon>
        <taxon>Pentapetalae</taxon>
        <taxon>rosids</taxon>
        <taxon>fabids</taxon>
        <taxon>Malpighiales</taxon>
        <taxon>Rhizophoraceae</taxon>
        <taxon>Rhizophora</taxon>
    </lineage>
</organism>
<dbReference type="AlphaFoldDB" id="A0A2P2P286"/>
<protein>
    <submittedName>
        <fullName evidence="1">Uncharacterized protein</fullName>
    </submittedName>
</protein>
<sequence>MYPKQKTKNKNTCNLWRGCTTTETEVKKLEERCN</sequence>
<dbReference type="EMBL" id="GGEC01068305">
    <property type="protein sequence ID" value="MBX48789.1"/>
    <property type="molecule type" value="Transcribed_RNA"/>
</dbReference>
<name>A0A2P2P286_RHIMU</name>
<reference evidence="1" key="1">
    <citation type="submission" date="2018-02" db="EMBL/GenBank/DDBJ databases">
        <title>Rhizophora mucronata_Transcriptome.</title>
        <authorList>
            <person name="Meera S.P."/>
            <person name="Sreeshan A."/>
            <person name="Augustine A."/>
        </authorList>
    </citation>
    <scope>NUCLEOTIDE SEQUENCE</scope>
    <source>
        <tissue evidence="1">Leaf</tissue>
    </source>
</reference>
<evidence type="ECO:0000313" key="1">
    <source>
        <dbReference type="EMBL" id="MBX48789.1"/>
    </source>
</evidence>